<dbReference type="RefSeq" id="WP_219319285.1">
    <property type="nucleotide sequence ID" value="NZ_JAHWYN010000050.1"/>
</dbReference>
<evidence type="ECO:0000313" key="1">
    <source>
        <dbReference type="EMBL" id="MBW4362819.1"/>
    </source>
</evidence>
<organism evidence="1 2">
    <name type="scientific">Flavobacterium taihuense</name>
    <dbReference type="NCBI Taxonomy" id="2857508"/>
    <lineage>
        <taxon>Bacteria</taxon>
        <taxon>Pseudomonadati</taxon>
        <taxon>Bacteroidota</taxon>
        <taxon>Flavobacteriia</taxon>
        <taxon>Flavobacteriales</taxon>
        <taxon>Flavobacteriaceae</taxon>
        <taxon>Flavobacterium</taxon>
    </lineage>
</organism>
<dbReference type="EMBL" id="JAHWYN010000050">
    <property type="protein sequence ID" value="MBW4362819.1"/>
    <property type="molecule type" value="Genomic_DNA"/>
</dbReference>
<sequence length="68" mass="7974">MRVTVKLLIEMLEVEDPNLEVYFGGLELYRLKDRGGVLQFEFSQSVYPDEEGFVVVENHLERKQSKPE</sequence>
<dbReference type="Proteomes" id="UP000812031">
    <property type="component" value="Unassembled WGS sequence"/>
</dbReference>
<protein>
    <submittedName>
        <fullName evidence="1">Uncharacterized protein</fullName>
    </submittedName>
</protein>
<evidence type="ECO:0000313" key="2">
    <source>
        <dbReference type="Proteomes" id="UP000812031"/>
    </source>
</evidence>
<comment type="caution">
    <text evidence="1">The sequence shown here is derived from an EMBL/GenBank/DDBJ whole genome shotgun (WGS) entry which is preliminary data.</text>
</comment>
<reference evidence="1 2" key="1">
    <citation type="submission" date="2021-07" db="EMBL/GenBank/DDBJ databases">
        <title>Flavobacterium sp. nov. isolated from sediment on the Taihu Lake.</title>
        <authorList>
            <person name="Qu J.-H."/>
        </authorList>
    </citation>
    <scope>NUCLEOTIDE SEQUENCE [LARGE SCALE GENOMIC DNA]</scope>
    <source>
        <strain evidence="1 2">NAS39</strain>
    </source>
</reference>
<proteinExistence type="predicted"/>
<keyword evidence="2" id="KW-1185">Reference proteome</keyword>
<gene>
    <name evidence="1" type="ORF">KZH69_20265</name>
</gene>
<name>A0ABS6Y1K8_9FLAO</name>
<accession>A0ABS6Y1K8</accession>